<evidence type="ECO:0000313" key="6">
    <source>
        <dbReference type="Proteomes" id="UP001224644"/>
    </source>
</evidence>
<dbReference type="InterPro" id="IPR014710">
    <property type="entry name" value="RmlC-like_jellyroll"/>
</dbReference>
<keyword evidence="3" id="KW-0804">Transcription</keyword>
<evidence type="ECO:0000256" key="1">
    <source>
        <dbReference type="ARBA" id="ARBA00023015"/>
    </source>
</evidence>
<dbReference type="SMART" id="SM00419">
    <property type="entry name" value="HTH_CRP"/>
    <property type="match status" value="1"/>
</dbReference>
<dbReference type="InterPro" id="IPR000595">
    <property type="entry name" value="cNMP-bd_dom"/>
</dbReference>
<keyword evidence="1" id="KW-0805">Transcription regulation</keyword>
<accession>A0ABT8BCH9</accession>
<evidence type="ECO:0000259" key="4">
    <source>
        <dbReference type="PROSITE" id="PS51063"/>
    </source>
</evidence>
<dbReference type="SUPFAM" id="SSF51206">
    <property type="entry name" value="cAMP-binding domain-like"/>
    <property type="match status" value="1"/>
</dbReference>
<gene>
    <name evidence="5" type="ORF">QWZ12_03390</name>
</gene>
<dbReference type="EMBL" id="JAUFPX010000002">
    <property type="protein sequence ID" value="MDN3589651.1"/>
    <property type="molecule type" value="Genomic_DNA"/>
</dbReference>
<dbReference type="Pfam" id="PF00027">
    <property type="entry name" value="cNMP_binding"/>
    <property type="match status" value="1"/>
</dbReference>
<reference evidence="6" key="1">
    <citation type="journal article" date="2019" name="Int. J. Syst. Evol. Microbiol.">
        <title>The Global Catalogue of Microorganisms (GCM) 10K type strain sequencing project: providing services to taxonomists for standard genome sequencing and annotation.</title>
        <authorList>
            <consortium name="The Broad Institute Genomics Platform"/>
            <consortium name="The Broad Institute Genome Sequencing Center for Infectious Disease"/>
            <person name="Wu L."/>
            <person name="Ma J."/>
        </authorList>
    </citation>
    <scope>NUCLEOTIDE SEQUENCE [LARGE SCALE GENOMIC DNA]</scope>
    <source>
        <strain evidence="6">CECT 7069</strain>
    </source>
</reference>
<dbReference type="Pfam" id="PF13545">
    <property type="entry name" value="HTH_Crp_2"/>
    <property type="match status" value="1"/>
</dbReference>
<keyword evidence="2" id="KW-0238">DNA-binding</keyword>
<organism evidence="5 6">
    <name type="scientific">Methylobacterium adhaesivum</name>
    <dbReference type="NCBI Taxonomy" id="333297"/>
    <lineage>
        <taxon>Bacteria</taxon>
        <taxon>Pseudomonadati</taxon>
        <taxon>Pseudomonadota</taxon>
        <taxon>Alphaproteobacteria</taxon>
        <taxon>Hyphomicrobiales</taxon>
        <taxon>Methylobacteriaceae</taxon>
        <taxon>Methylobacterium</taxon>
    </lineage>
</organism>
<dbReference type="InterPro" id="IPR036388">
    <property type="entry name" value="WH-like_DNA-bd_sf"/>
</dbReference>
<proteinExistence type="predicted"/>
<keyword evidence="6" id="KW-1185">Reference proteome</keyword>
<dbReference type="RefSeq" id="WP_238224266.1">
    <property type="nucleotide sequence ID" value="NZ_BPQD01000007.1"/>
</dbReference>
<name>A0ABT8BCH9_9HYPH</name>
<dbReference type="Gene3D" id="2.60.120.10">
    <property type="entry name" value="Jelly Rolls"/>
    <property type="match status" value="1"/>
</dbReference>
<dbReference type="InterPro" id="IPR012318">
    <property type="entry name" value="HTH_CRP"/>
</dbReference>
<feature type="domain" description="HTH crp-type" evidence="4">
    <location>
        <begin position="145"/>
        <end position="219"/>
    </location>
</feature>
<dbReference type="PROSITE" id="PS51063">
    <property type="entry name" value="HTH_CRP_2"/>
    <property type="match status" value="1"/>
</dbReference>
<sequence>MPDPLVRKLQRYGPLSDADRLWLAEALGTRRQVAARTDIVVEGEDPRAVNVVLDGWACRYKQLADGRRQIVSLILPGDPYDSNPFLHDRMDHAVCALTPVILAHVRGSAMQDLTARSPNLNEAFHRETLANASIQREWTVSLGCRTGIERLAHLFCEVFARLAVVGLTKDSTCSFPITQNDLADALGQTSVHINRTLQDLRAAGLITLRGRQLTLHDPDGLARLAYFDPAYLHFTVDEADLGALVRE</sequence>
<dbReference type="InterPro" id="IPR018490">
    <property type="entry name" value="cNMP-bd_dom_sf"/>
</dbReference>
<dbReference type="Proteomes" id="UP001224644">
    <property type="component" value="Unassembled WGS sequence"/>
</dbReference>
<comment type="caution">
    <text evidence="5">The sequence shown here is derived from an EMBL/GenBank/DDBJ whole genome shotgun (WGS) entry which is preliminary data.</text>
</comment>
<evidence type="ECO:0000256" key="3">
    <source>
        <dbReference type="ARBA" id="ARBA00023163"/>
    </source>
</evidence>
<dbReference type="SUPFAM" id="SSF46785">
    <property type="entry name" value="Winged helix' DNA-binding domain"/>
    <property type="match status" value="1"/>
</dbReference>
<dbReference type="CDD" id="cd00038">
    <property type="entry name" value="CAP_ED"/>
    <property type="match status" value="1"/>
</dbReference>
<dbReference type="Gene3D" id="1.10.10.10">
    <property type="entry name" value="Winged helix-like DNA-binding domain superfamily/Winged helix DNA-binding domain"/>
    <property type="match status" value="1"/>
</dbReference>
<evidence type="ECO:0000313" key="5">
    <source>
        <dbReference type="EMBL" id="MDN3589651.1"/>
    </source>
</evidence>
<protein>
    <submittedName>
        <fullName evidence="5">Crp/Fnr family transcriptional regulator</fullName>
    </submittedName>
</protein>
<dbReference type="InterPro" id="IPR036390">
    <property type="entry name" value="WH_DNA-bd_sf"/>
</dbReference>
<evidence type="ECO:0000256" key="2">
    <source>
        <dbReference type="ARBA" id="ARBA00023125"/>
    </source>
</evidence>